<dbReference type="GO" id="GO:0072330">
    <property type="term" value="P:monocarboxylic acid biosynthetic process"/>
    <property type="evidence" value="ECO:0007669"/>
    <property type="project" value="UniProtKB-ARBA"/>
</dbReference>
<dbReference type="EMBL" id="JAPQKH010000003">
    <property type="protein sequence ID" value="KAJ5109201.1"/>
    <property type="molecule type" value="Genomic_DNA"/>
</dbReference>
<dbReference type="Gene3D" id="1.10.210.20">
    <property type="match status" value="1"/>
</dbReference>
<name>A0A9W9KKM9_9EURO</name>
<accession>A0A9W9KKM9</accession>
<reference evidence="1" key="1">
    <citation type="submission" date="2022-11" db="EMBL/GenBank/DDBJ databases">
        <authorList>
            <person name="Petersen C."/>
        </authorList>
    </citation>
    <scope>NUCLEOTIDE SEQUENCE</scope>
    <source>
        <strain evidence="1">IBT 30069</strain>
    </source>
</reference>
<comment type="caution">
    <text evidence="1">The sequence shown here is derived from an EMBL/GenBank/DDBJ whole genome shotgun (WGS) entry which is preliminary data.</text>
</comment>
<evidence type="ECO:0000313" key="1">
    <source>
        <dbReference type="EMBL" id="KAJ5109201.1"/>
    </source>
</evidence>
<dbReference type="InterPro" id="IPR029058">
    <property type="entry name" value="AB_hydrolase_fold"/>
</dbReference>
<dbReference type="Proteomes" id="UP001149165">
    <property type="component" value="Unassembled WGS sequence"/>
</dbReference>
<dbReference type="OrthoDB" id="408373at2759"/>
<organism evidence="1 2">
    <name type="scientific">Penicillium angulare</name>
    <dbReference type="NCBI Taxonomy" id="116970"/>
    <lineage>
        <taxon>Eukaryota</taxon>
        <taxon>Fungi</taxon>
        <taxon>Dikarya</taxon>
        <taxon>Ascomycota</taxon>
        <taxon>Pezizomycotina</taxon>
        <taxon>Eurotiomycetes</taxon>
        <taxon>Eurotiomycetidae</taxon>
        <taxon>Eurotiales</taxon>
        <taxon>Aspergillaceae</taxon>
        <taxon>Penicillium</taxon>
    </lineage>
</organism>
<gene>
    <name evidence="1" type="ORF">N7456_005876</name>
</gene>
<dbReference type="AlphaFoldDB" id="A0A9W9KKM9"/>
<sequence length="93" mass="10290">MQSSGVSGLTVAGSDNAAVRDHYAYSFGKFGYDMWALSCRVIAEAYGKHGNPMKRMENIAQQERMVPIRHVSSHPVDDVAYRARHEEFQASGG</sequence>
<keyword evidence="2" id="KW-1185">Reference proteome</keyword>
<protein>
    <submittedName>
        <fullName evidence="1">Uncharacterized protein</fullName>
    </submittedName>
</protein>
<reference evidence="1" key="2">
    <citation type="journal article" date="2023" name="IMA Fungus">
        <title>Comparative genomic study of the Penicillium genus elucidates a diverse pangenome and 15 lateral gene transfer events.</title>
        <authorList>
            <person name="Petersen C."/>
            <person name="Sorensen T."/>
            <person name="Nielsen M.R."/>
            <person name="Sondergaard T.E."/>
            <person name="Sorensen J.L."/>
            <person name="Fitzpatrick D.A."/>
            <person name="Frisvad J.C."/>
            <person name="Nielsen K.L."/>
        </authorList>
    </citation>
    <scope>NUCLEOTIDE SEQUENCE</scope>
    <source>
        <strain evidence="1">IBT 30069</strain>
    </source>
</reference>
<dbReference type="Gene3D" id="3.40.50.1820">
    <property type="entry name" value="alpha/beta hydrolase"/>
    <property type="match status" value="1"/>
</dbReference>
<proteinExistence type="predicted"/>
<evidence type="ECO:0000313" key="2">
    <source>
        <dbReference type="Proteomes" id="UP001149165"/>
    </source>
</evidence>
<dbReference type="GO" id="GO:0017000">
    <property type="term" value="P:antibiotic biosynthetic process"/>
    <property type="evidence" value="ECO:0007669"/>
    <property type="project" value="UniProtKB-ARBA"/>
</dbReference>